<evidence type="ECO:0000259" key="6">
    <source>
        <dbReference type="Pfam" id="PF04542"/>
    </source>
</evidence>
<evidence type="ECO:0000313" key="8">
    <source>
        <dbReference type="EMBL" id="MBM9505273.1"/>
    </source>
</evidence>
<dbReference type="InterPro" id="IPR007627">
    <property type="entry name" value="RNA_pol_sigma70_r2"/>
</dbReference>
<dbReference type="PANTHER" id="PTHR43133:SF50">
    <property type="entry name" value="ECF RNA POLYMERASE SIGMA FACTOR SIGM"/>
    <property type="match status" value="1"/>
</dbReference>
<keyword evidence="4" id="KW-0238">DNA-binding</keyword>
<feature type="domain" description="RNA polymerase sigma-70 region 2" evidence="6">
    <location>
        <begin position="17"/>
        <end position="77"/>
    </location>
</feature>
<comment type="similarity">
    <text evidence="1">Belongs to the sigma-70 factor family. ECF subfamily.</text>
</comment>
<dbReference type="InterPro" id="IPR036388">
    <property type="entry name" value="WH-like_DNA-bd_sf"/>
</dbReference>
<dbReference type="Proteomes" id="UP000749040">
    <property type="component" value="Unassembled WGS sequence"/>
</dbReference>
<feature type="domain" description="RNA polymerase sigma factor 70 region 4 type 2" evidence="7">
    <location>
        <begin position="100"/>
        <end position="152"/>
    </location>
</feature>
<dbReference type="SUPFAM" id="SSF88659">
    <property type="entry name" value="Sigma3 and sigma4 domains of RNA polymerase sigma factors"/>
    <property type="match status" value="1"/>
</dbReference>
<dbReference type="InterPro" id="IPR014284">
    <property type="entry name" value="RNA_pol_sigma-70_dom"/>
</dbReference>
<evidence type="ECO:0000256" key="4">
    <source>
        <dbReference type="ARBA" id="ARBA00023125"/>
    </source>
</evidence>
<comment type="caution">
    <text evidence="8">The sequence shown here is derived from an EMBL/GenBank/DDBJ whole genome shotgun (WGS) entry which is preliminary data.</text>
</comment>
<dbReference type="Gene3D" id="1.10.1740.10">
    <property type="match status" value="1"/>
</dbReference>
<dbReference type="InterPro" id="IPR013324">
    <property type="entry name" value="RNA_pol_sigma_r3/r4-like"/>
</dbReference>
<keyword evidence="9" id="KW-1185">Reference proteome</keyword>
<gene>
    <name evidence="8" type="ORF">ITX44_12095</name>
</gene>
<keyword evidence="2" id="KW-0805">Transcription regulation</keyword>
<dbReference type="PANTHER" id="PTHR43133">
    <property type="entry name" value="RNA POLYMERASE ECF-TYPE SIGMA FACTO"/>
    <property type="match status" value="1"/>
</dbReference>
<dbReference type="InterPro" id="IPR014325">
    <property type="entry name" value="RNA_pol_sigma-E_actinobac"/>
</dbReference>
<evidence type="ECO:0000256" key="2">
    <source>
        <dbReference type="ARBA" id="ARBA00023015"/>
    </source>
</evidence>
<dbReference type="InterPro" id="IPR013325">
    <property type="entry name" value="RNA_pol_sigma_r2"/>
</dbReference>
<dbReference type="InterPro" id="IPR039425">
    <property type="entry name" value="RNA_pol_sigma-70-like"/>
</dbReference>
<dbReference type="EMBL" id="JADKYB010000005">
    <property type="protein sequence ID" value="MBM9505273.1"/>
    <property type="molecule type" value="Genomic_DNA"/>
</dbReference>
<dbReference type="InterPro" id="IPR013249">
    <property type="entry name" value="RNA_pol_sigma70_r4_t2"/>
</dbReference>
<reference evidence="8 9" key="1">
    <citation type="submission" date="2021-01" db="EMBL/GenBank/DDBJ databases">
        <title>Streptomyces acididurans sp. nov., isolated from a peat swamp forest soil.</title>
        <authorList>
            <person name="Chantavorakit T."/>
            <person name="Duangmal K."/>
        </authorList>
    </citation>
    <scope>NUCLEOTIDE SEQUENCE [LARGE SCALE GENOMIC DNA]</scope>
    <source>
        <strain evidence="8 9">KK5PA1</strain>
    </source>
</reference>
<sequence>MRRSCVEFEEFARAEWPALRRTAFWLSGDWHTAEDLAQATLMKVYARWWTLRRPARAAAFARTTLTRTWIDWQRKRSTGEVPAEYVADRPVDDSDVPLRHALLAALAALPAVQRAVVVLRYWEDLPVEEVARLVGRKTATVRSDAARGLAALRETLAEKGAVTW</sequence>
<protein>
    <submittedName>
        <fullName evidence="8">SigE family RNA polymerase sigma factor</fullName>
    </submittedName>
</protein>
<dbReference type="Pfam" id="PF04542">
    <property type="entry name" value="Sigma70_r2"/>
    <property type="match status" value="1"/>
</dbReference>
<evidence type="ECO:0000259" key="7">
    <source>
        <dbReference type="Pfam" id="PF08281"/>
    </source>
</evidence>
<evidence type="ECO:0000256" key="1">
    <source>
        <dbReference type="ARBA" id="ARBA00010641"/>
    </source>
</evidence>
<evidence type="ECO:0000256" key="5">
    <source>
        <dbReference type="ARBA" id="ARBA00023163"/>
    </source>
</evidence>
<accession>A0ABS2TPK1</accession>
<name>A0ABS2TPK1_9ACTN</name>
<evidence type="ECO:0000313" key="9">
    <source>
        <dbReference type="Proteomes" id="UP000749040"/>
    </source>
</evidence>
<dbReference type="NCBIfam" id="TIGR02983">
    <property type="entry name" value="SigE-fam_strep"/>
    <property type="match status" value="1"/>
</dbReference>
<keyword evidence="5" id="KW-0804">Transcription</keyword>
<organism evidence="8 9">
    <name type="scientific">Actinacidiphila acididurans</name>
    <dbReference type="NCBI Taxonomy" id="2784346"/>
    <lineage>
        <taxon>Bacteria</taxon>
        <taxon>Bacillati</taxon>
        <taxon>Actinomycetota</taxon>
        <taxon>Actinomycetes</taxon>
        <taxon>Kitasatosporales</taxon>
        <taxon>Streptomycetaceae</taxon>
        <taxon>Actinacidiphila</taxon>
    </lineage>
</organism>
<dbReference type="Pfam" id="PF08281">
    <property type="entry name" value="Sigma70_r4_2"/>
    <property type="match status" value="1"/>
</dbReference>
<proteinExistence type="inferred from homology"/>
<evidence type="ECO:0000256" key="3">
    <source>
        <dbReference type="ARBA" id="ARBA00023082"/>
    </source>
</evidence>
<keyword evidence="3" id="KW-0731">Sigma factor</keyword>
<dbReference type="SUPFAM" id="SSF88946">
    <property type="entry name" value="Sigma2 domain of RNA polymerase sigma factors"/>
    <property type="match status" value="1"/>
</dbReference>
<dbReference type="NCBIfam" id="TIGR02937">
    <property type="entry name" value="sigma70-ECF"/>
    <property type="match status" value="1"/>
</dbReference>
<dbReference type="Gene3D" id="1.10.10.10">
    <property type="entry name" value="Winged helix-like DNA-binding domain superfamily/Winged helix DNA-binding domain"/>
    <property type="match status" value="1"/>
</dbReference>